<comment type="catalytic activity">
    <reaction evidence="14 15">
        <text>beta-D-fructose 6-phosphate + ATP = beta-D-fructose 1,6-bisphosphate + ADP + H(+)</text>
        <dbReference type="Rhea" id="RHEA:16109"/>
        <dbReference type="ChEBI" id="CHEBI:15378"/>
        <dbReference type="ChEBI" id="CHEBI:30616"/>
        <dbReference type="ChEBI" id="CHEBI:32966"/>
        <dbReference type="ChEBI" id="CHEBI:57634"/>
        <dbReference type="ChEBI" id="CHEBI:456216"/>
        <dbReference type="EC" id="2.7.1.11"/>
    </reaction>
</comment>
<evidence type="ECO:0000313" key="19">
    <source>
        <dbReference type="Proteomes" id="UP000233534"/>
    </source>
</evidence>
<evidence type="ECO:0000256" key="8">
    <source>
        <dbReference type="ARBA" id="ARBA00022723"/>
    </source>
</evidence>
<dbReference type="GO" id="GO:0016208">
    <property type="term" value="F:AMP binding"/>
    <property type="evidence" value="ECO:0007669"/>
    <property type="project" value="TreeGrafter"/>
</dbReference>
<feature type="binding site" evidence="15">
    <location>
        <begin position="105"/>
        <end position="108"/>
    </location>
    <ligand>
        <name>ATP</name>
        <dbReference type="ChEBI" id="CHEBI:30616"/>
    </ligand>
</feature>
<feature type="binding site" description="in other chain" evidence="15">
    <location>
        <begin position="256"/>
        <end position="259"/>
    </location>
    <ligand>
        <name>substrate</name>
        <note>ligand shared between dimeric partners</note>
    </ligand>
</feature>
<dbReference type="RefSeq" id="WP_101302188.1">
    <property type="nucleotide sequence ID" value="NZ_CP025197.1"/>
</dbReference>
<evidence type="ECO:0000256" key="3">
    <source>
        <dbReference type="ARBA" id="ARBA00004496"/>
    </source>
</evidence>
<dbReference type="GO" id="GO:0042802">
    <property type="term" value="F:identical protein binding"/>
    <property type="evidence" value="ECO:0007669"/>
    <property type="project" value="TreeGrafter"/>
</dbReference>
<dbReference type="GO" id="GO:0046872">
    <property type="term" value="F:metal ion binding"/>
    <property type="evidence" value="ECO:0007669"/>
    <property type="project" value="UniProtKB-KW"/>
</dbReference>
<reference evidence="17 19" key="1">
    <citation type="submission" date="2017-12" db="EMBL/GenBank/DDBJ databases">
        <title>Complete genome sequence of Herbivorax saccincola GGR1, a novel Cellulosome-producing hydrolytic bacterium in a thermophilic biogas plant, established by Illumina and Nanopore MinION sequencing.</title>
        <authorList>
            <person name="Pechtl A."/>
            <person name="Ruckert C."/>
            <person name="Koeck D.E."/>
            <person name="Maus I."/>
            <person name="Winkler A."/>
            <person name="Kalinowski J."/>
            <person name="Puhler A."/>
            <person name="Schwarz W.W."/>
            <person name="Zverlov V.V."/>
            <person name="Schluter A."/>
            <person name="Liebl W."/>
        </authorList>
    </citation>
    <scope>NUCLEOTIDE SEQUENCE [LARGE SCALE GENOMIC DNA]</scope>
    <source>
        <strain evidence="17">GGR1</strain>
        <strain evidence="19">SR1</strain>
    </source>
</reference>
<dbReference type="GO" id="GO:0005945">
    <property type="term" value="C:6-phosphofructokinase complex"/>
    <property type="evidence" value="ECO:0007669"/>
    <property type="project" value="TreeGrafter"/>
</dbReference>
<keyword evidence="9 15" id="KW-0547">Nucleotide-binding</keyword>
<dbReference type="Pfam" id="PF00365">
    <property type="entry name" value="PFK"/>
    <property type="match status" value="1"/>
</dbReference>
<dbReference type="EMBL" id="CP025197">
    <property type="protein sequence ID" value="AUG58069.1"/>
    <property type="molecule type" value="Genomic_DNA"/>
</dbReference>
<dbReference type="InterPro" id="IPR012003">
    <property type="entry name" value="ATP_PFK_prok-type"/>
</dbReference>
<evidence type="ECO:0000259" key="16">
    <source>
        <dbReference type="Pfam" id="PF00365"/>
    </source>
</evidence>
<dbReference type="InterPro" id="IPR035966">
    <property type="entry name" value="PKF_sf"/>
</dbReference>
<feature type="binding site" evidence="15">
    <location>
        <position position="165"/>
    </location>
    <ligand>
        <name>substrate</name>
        <note>ligand shared between dimeric partners</note>
    </ligand>
</feature>
<protein>
    <recommendedName>
        <fullName evidence="15">ATP-dependent 6-phosphofructokinase</fullName>
        <shortName evidence="15">ATP-PFK</shortName>
        <shortName evidence="15">Phosphofructokinase</shortName>
        <ecNumber evidence="15">2.7.1.11</ecNumber>
    </recommendedName>
    <alternativeName>
        <fullName evidence="15">Phosphohexokinase</fullName>
    </alternativeName>
</protein>
<keyword evidence="10 15" id="KW-0418">Kinase</keyword>
<keyword evidence="11 15" id="KW-0067">ATP-binding</keyword>
<feature type="binding site" evidence="15">
    <location>
        <position position="250"/>
    </location>
    <ligand>
        <name>substrate</name>
        <note>ligand shared between dimeric partners</note>
    </ligand>
</feature>
<evidence type="ECO:0000256" key="1">
    <source>
        <dbReference type="ARBA" id="ARBA00001946"/>
    </source>
</evidence>
<dbReference type="EMBL" id="NEMB01000003">
    <property type="protein sequence ID" value="PQQ67957.1"/>
    <property type="molecule type" value="Genomic_DNA"/>
</dbReference>
<keyword evidence="12 15" id="KW-0460">Magnesium</keyword>
<evidence type="ECO:0000256" key="2">
    <source>
        <dbReference type="ARBA" id="ARBA00002659"/>
    </source>
</evidence>
<dbReference type="AlphaFoldDB" id="A0A2K9E3V4"/>
<comment type="cofactor">
    <cofactor evidence="1 15">
        <name>Mg(2+)</name>
        <dbReference type="ChEBI" id="CHEBI:18420"/>
    </cofactor>
</comment>
<gene>
    <name evidence="15 17" type="primary">pfkA</name>
    <name evidence="18" type="ORF">B9R14_15100</name>
    <name evidence="17" type="ORF">HVS_10870</name>
</gene>
<sequence length="326" mass="34810">MSQVRKIGVLTSGGDAPGMNAAIRSVVRAGLYYGFRVYGIRKGYEGLINGDVEELNARSVGDILHKGGTILQTARSPRFTTEEGQKKAVSMANVFDLDAVVVIGGDGSHRGARDLSRHGVNVIGIPGTIDNDIGSTDYTIGFDTALNTVQDALDKIRDTAYSHERCSILEVMGRHAGYIALNVGISGGAEAVILPEIAGSLDIDKDVIKPIIEARNRGKKHYIVIVAEGAEGKAIEIERAVTEKTGLEARATILGHIQRGGSPTVHDRVTASVMGVKAVEVLMNGGKNRVIAIKNGKLVDIDIDEALEMKKSLDEEMIKICKILSL</sequence>
<dbReference type="PROSITE" id="PS00433">
    <property type="entry name" value="PHOSPHOFRUCTOKINASE"/>
    <property type="match status" value="1"/>
</dbReference>
<comment type="function">
    <text evidence="2 15">Catalyzes the phosphorylation of D-fructose 6-phosphate to fructose 1,6-bisphosphate by ATP, the first committing step of glycolysis.</text>
</comment>
<evidence type="ECO:0000256" key="12">
    <source>
        <dbReference type="ARBA" id="ARBA00022842"/>
    </source>
</evidence>
<feature type="binding site" description="in other chain" evidence="15">
    <location>
        <position position="217"/>
    </location>
    <ligand>
        <name>ADP</name>
        <dbReference type="ChEBI" id="CHEBI:456216"/>
        <note>allosteric activator; ligand shared between dimeric partners</note>
    </ligand>
</feature>
<evidence type="ECO:0000256" key="7">
    <source>
        <dbReference type="ARBA" id="ARBA00022679"/>
    </source>
</evidence>
<dbReference type="SUPFAM" id="SSF53784">
    <property type="entry name" value="Phosphofructokinase"/>
    <property type="match status" value="1"/>
</dbReference>
<dbReference type="PRINTS" id="PR00476">
    <property type="entry name" value="PHFRCTKINASE"/>
</dbReference>
<dbReference type="InterPro" id="IPR000023">
    <property type="entry name" value="Phosphofructokinase_dom"/>
</dbReference>
<evidence type="ECO:0000313" key="17">
    <source>
        <dbReference type="EMBL" id="AUG58069.1"/>
    </source>
</evidence>
<evidence type="ECO:0000256" key="6">
    <source>
        <dbReference type="ARBA" id="ARBA00022533"/>
    </source>
</evidence>
<feature type="binding site" description="in other chain" evidence="15">
    <location>
        <position position="157"/>
    </location>
    <ligand>
        <name>ADP</name>
        <dbReference type="ChEBI" id="CHEBI:456216"/>
        <note>allosteric activator; ligand shared between dimeric partners</note>
    </ligand>
</feature>
<dbReference type="Proteomes" id="UP000239720">
    <property type="component" value="Unassembled WGS sequence"/>
</dbReference>
<dbReference type="GO" id="GO:0048029">
    <property type="term" value="F:monosaccharide binding"/>
    <property type="evidence" value="ECO:0007669"/>
    <property type="project" value="TreeGrafter"/>
</dbReference>
<comment type="similarity">
    <text evidence="15">Belongs to the phosphofructokinase type A (PFKA) family. ATP-dependent PFK group I subfamily. Prokaryotic clade 'B1' sub-subfamily.</text>
</comment>
<reference evidence="18 20" key="2">
    <citation type="journal article" date="2018" name="Syst. Appl. Microbiol.">
        <title>Characterization and high-quality draft genome sequence of Herbivorax saccincola A7, an anaerobic, alkaliphilic, thermophilic, cellulolytic, and xylanolytic bacterium.</title>
        <authorList>
            <person name="Aikawa S."/>
            <person name="Baramee S."/>
            <person name="Sermsathanaswadi J."/>
            <person name="Thianheng P."/>
            <person name="Tachaapaikoon C."/>
            <person name="Shikata A."/>
            <person name="Waeonukul R."/>
            <person name="Pason P."/>
            <person name="Ratanakhanokchai K."/>
            <person name="Kosugi A."/>
        </authorList>
    </citation>
    <scope>NUCLEOTIDE SEQUENCE [LARGE SCALE GENOMIC DNA]</scope>
    <source>
        <strain evidence="18 20">A7</strain>
    </source>
</reference>
<dbReference type="OrthoDB" id="9802503at2"/>
<comment type="pathway">
    <text evidence="4 15">Carbohydrate degradation; glycolysis; D-glyceraldehyde 3-phosphate and glycerone phosphate from D-glucose: step 3/4.</text>
</comment>
<dbReference type="GO" id="GO:0030388">
    <property type="term" value="P:fructose 1,6-bisphosphate metabolic process"/>
    <property type="evidence" value="ECO:0007669"/>
    <property type="project" value="TreeGrafter"/>
</dbReference>
<feature type="binding site" evidence="15">
    <location>
        <position position="106"/>
    </location>
    <ligand>
        <name>Mg(2+)</name>
        <dbReference type="ChEBI" id="CHEBI:18420"/>
        <note>catalytic</note>
    </ligand>
</feature>
<evidence type="ECO:0000313" key="18">
    <source>
        <dbReference type="EMBL" id="PQQ67957.1"/>
    </source>
</evidence>
<evidence type="ECO:0000256" key="14">
    <source>
        <dbReference type="ARBA" id="ARBA00048070"/>
    </source>
</evidence>
<dbReference type="NCBIfam" id="TIGR02482">
    <property type="entry name" value="PFKA_ATP"/>
    <property type="match status" value="1"/>
</dbReference>
<dbReference type="KEGG" id="hsc:HVS_10870"/>
<dbReference type="FunFam" id="3.40.50.460:FF:000002">
    <property type="entry name" value="ATP-dependent 6-phosphofructokinase"/>
    <property type="match status" value="1"/>
</dbReference>
<proteinExistence type="inferred from homology"/>
<dbReference type="PANTHER" id="PTHR13697">
    <property type="entry name" value="PHOSPHOFRUCTOKINASE"/>
    <property type="match status" value="1"/>
</dbReference>
<dbReference type="FunFam" id="3.40.50.450:FF:000001">
    <property type="entry name" value="ATP-dependent 6-phosphofructokinase"/>
    <property type="match status" value="1"/>
</dbReference>
<dbReference type="GO" id="GO:0070095">
    <property type="term" value="F:fructose-6-phosphate binding"/>
    <property type="evidence" value="ECO:0007669"/>
    <property type="project" value="TreeGrafter"/>
</dbReference>
<feature type="binding site" description="in other chain" evidence="15">
    <location>
        <begin position="172"/>
        <end position="174"/>
    </location>
    <ligand>
        <name>substrate</name>
        <note>ligand shared between dimeric partners</note>
    </ligand>
</feature>
<accession>A0A2K9E3V4</accession>
<dbReference type="GO" id="GO:0005524">
    <property type="term" value="F:ATP binding"/>
    <property type="evidence" value="ECO:0007669"/>
    <property type="project" value="UniProtKB-UniRule"/>
</dbReference>
<comment type="subunit">
    <text evidence="15">Homotetramer.</text>
</comment>
<keyword evidence="5 15" id="KW-0963">Cytoplasm</keyword>
<keyword evidence="7 15" id="KW-0808">Transferase</keyword>
<evidence type="ECO:0000256" key="9">
    <source>
        <dbReference type="ARBA" id="ARBA00022741"/>
    </source>
</evidence>
<comment type="activity regulation">
    <text evidence="15">Allosterically activated by ADP and other diphosphonucleosides, and allosterically inhibited by phosphoenolpyruvate.</text>
</comment>
<evidence type="ECO:0000256" key="10">
    <source>
        <dbReference type="ARBA" id="ARBA00022777"/>
    </source>
</evidence>
<evidence type="ECO:0000256" key="4">
    <source>
        <dbReference type="ARBA" id="ARBA00004679"/>
    </source>
</evidence>
<feature type="binding site" evidence="15">
    <location>
        <position position="14"/>
    </location>
    <ligand>
        <name>ATP</name>
        <dbReference type="ChEBI" id="CHEBI:30616"/>
    </ligand>
</feature>
<dbReference type="GO" id="GO:0006002">
    <property type="term" value="P:fructose 6-phosphate metabolic process"/>
    <property type="evidence" value="ECO:0007669"/>
    <property type="project" value="UniProtKB-UniRule"/>
</dbReference>
<evidence type="ECO:0000256" key="13">
    <source>
        <dbReference type="ARBA" id="ARBA00023152"/>
    </source>
</evidence>
<dbReference type="PANTHER" id="PTHR13697:SF4">
    <property type="entry name" value="ATP-DEPENDENT 6-PHOSPHOFRUCTOKINASE"/>
    <property type="match status" value="1"/>
</dbReference>
<comment type="subcellular location">
    <subcellularLocation>
        <location evidence="3 15">Cytoplasm</location>
    </subcellularLocation>
</comment>
<dbReference type="GO" id="GO:0003872">
    <property type="term" value="F:6-phosphofructokinase activity"/>
    <property type="evidence" value="ECO:0007669"/>
    <property type="project" value="UniProtKB-UniRule"/>
</dbReference>
<feature type="binding site" description="in other chain" evidence="15">
    <location>
        <begin position="188"/>
        <end position="190"/>
    </location>
    <ligand>
        <name>ADP</name>
        <dbReference type="ChEBI" id="CHEBI:456216"/>
        <note>allosteric activator; ligand shared between dimeric partners</note>
    </ligand>
</feature>
<keyword evidence="6 15" id="KW-0021">Allosteric enzyme</keyword>
<dbReference type="GO" id="GO:0061621">
    <property type="term" value="P:canonical glycolysis"/>
    <property type="evidence" value="ECO:0007669"/>
    <property type="project" value="TreeGrafter"/>
</dbReference>
<evidence type="ECO:0000313" key="20">
    <source>
        <dbReference type="Proteomes" id="UP000239720"/>
    </source>
</evidence>
<dbReference type="EC" id="2.7.1.11" evidence="15"/>
<dbReference type="Gene3D" id="3.40.50.460">
    <property type="entry name" value="Phosphofructokinase domain"/>
    <property type="match status" value="1"/>
</dbReference>
<dbReference type="InterPro" id="IPR015912">
    <property type="entry name" value="Phosphofructokinase_CS"/>
</dbReference>
<dbReference type="UniPathway" id="UPA00109">
    <property type="reaction ID" value="UER00182"/>
</dbReference>
<feature type="active site" description="Proton acceptor" evidence="15">
    <location>
        <position position="130"/>
    </location>
</feature>
<keyword evidence="19" id="KW-1185">Reference proteome</keyword>
<evidence type="ECO:0000256" key="15">
    <source>
        <dbReference type="HAMAP-Rule" id="MF_00339"/>
    </source>
</evidence>
<dbReference type="PIRSF" id="PIRSF000532">
    <property type="entry name" value="ATP_PFK_prok"/>
    <property type="match status" value="1"/>
</dbReference>
<evidence type="ECO:0000256" key="5">
    <source>
        <dbReference type="ARBA" id="ARBA00022490"/>
    </source>
</evidence>
<comment type="caution">
    <text evidence="15">Lacks conserved residue(s) required for the propagation of feature annotation.</text>
</comment>
<keyword evidence="8 15" id="KW-0479">Metal-binding</keyword>
<name>A0A2K9E3V4_9FIRM</name>
<dbReference type="HAMAP" id="MF_00339">
    <property type="entry name" value="Phosphofructokinase_I_B1"/>
    <property type="match status" value="1"/>
</dbReference>
<dbReference type="Proteomes" id="UP000233534">
    <property type="component" value="Chromosome"/>
</dbReference>
<feature type="binding site" description="in other chain" evidence="15">
    <location>
        <position position="228"/>
    </location>
    <ligand>
        <name>substrate</name>
        <note>ligand shared between dimeric partners</note>
    </ligand>
</feature>
<feature type="binding site" description="in other chain" evidence="15">
    <location>
        <begin position="219"/>
        <end position="221"/>
    </location>
    <ligand>
        <name>ADP</name>
        <dbReference type="ChEBI" id="CHEBI:456216"/>
        <note>allosteric activator; ligand shared between dimeric partners</note>
    </ligand>
</feature>
<feature type="binding site" description="in other chain" evidence="15">
    <location>
        <begin position="128"/>
        <end position="130"/>
    </location>
    <ligand>
        <name>substrate</name>
        <note>ligand shared between dimeric partners</note>
    </ligand>
</feature>
<dbReference type="NCBIfam" id="NF002872">
    <property type="entry name" value="PRK03202.1"/>
    <property type="match status" value="1"/>
</dbReference>
<dbReference type="InterPro" id="IPR022953">
    <property type="entry name" value="ATP_PFK"/>
</dbReference>
<feature type="binding site" evidence="15">
    <location>
        <begin position="24"/>
        <end position="28"/>
    </location>
    <ligand>
        <name>ADP</name>
        <dbReference type="ChEBI" id="CHEBI:456216"/>
        <note>allosteric activator; ligand shared between dimeric partners</note>
    </ligand>
</feature>
<dbReference type="Gene3D" id="3.40.50.450">
    <property type="match status" value="1"/>
</dbReference>
<organism evidence="17 19">
    <name type="scientific">Acetivibrio saccincola</name>
    <dbReference type="NCBI Taxonomy" id="1677857"/>
    <lineage>
        <taxon>Bacteria</taxon>
        <taxon>Bacillati</taxon>
        <taxon>Bacillota</taxon>
        <taxon>Clostridia</taxon>
        <taxon>Eubacteriales</taxon>
        <taxon>Oscillospiraceae</taxon>
        <taxon>Acetivibrio</taxon>
    </lineage>
</organism>
<evidence type="ECO:0000256" key="11">
    <source>
        <dbReference type="ARBA" id="ARBA00022840"/>
    </source>
</evidence>
<feature type="binding site" evidence="15">
    <location>
        <begin position="75"/>
        <end position="76"/>
    </location>
    <ligand>
        <name>ATP</name>
        <dbReference type="ChEBI" id="CHEBI:30616"/>
    </ligand>
</feature>
<dbReference type="InterPro" id="IPR012828">
    <property type="entry name" value="PFKA_ATP_prok"/>
</dbReference>
<feature type="domain" description="Phosphofructokinase" evidence="16">
    <location>
        <begin position="6"/>
        <end position="282"/>
    </location>
</feature>
<keyword evidence="13 15" id="KW-0324">Glycolysis</keyword>